<dbReference type="SUPFAM" id="SSF49464">
    <property type="entry name" value="Carboxypeptidase regulatory domain-like"/>
    <property type="match status" value="1"/>
</dbReference>
<proteinExistence type="predicted"/>
<name>A0A2P6C7B4_9FLAO</name>
<dbReference type="Proteomes" id="UP000247345">
    <property type="component" value="Unassembled WGS sequence"/>
</dbReference>
<comment type="caution">
    <text evidence="2">The sequence shown here is derived from an EMBL/GenBank/DDBJ whole genome shotgun (WGS) entry which is preliminary data.</text>
</comment>
<sequence>MKNKLLFLLLFSITTFCFSQKVTLSGSVKDSLQNPLSYANVIAKPKDVSKNLQFAITDNEGYYKLLLEKGDS</sequence>
<dbReference type="OrthoDB" id="603275at2"/>
<keyword evidence="3" id="KW-1185">Reference proteome</keyword>
<accession>A0A2P6C7B4</accession>
<gene>
    <name evidence="2" type="ORF">BTO14_12200</name>
</gene>
<evidence type="ECO:0000313" key="2">
    <source>
        <dbReference type="EMBL" id="PQJ68804.1"/>
    </source>
</evidence>
<protein>
    <recommendedName>
        <fullName evidence="4">Carboxypeptidase regulatory-like domain-containing protein</fullName>
    </recommendedName>
</protein>
<dbReference type="RefSeq" id="WP_105049746.1">
    <property type="nucleotide sequence ID" value="NZ_CP150661.1"/>
</dbReference>
<evidence type="ECO:0000256" key="1">
    <source>
        <dbReference type="SAM" id="SignalP"/>
    </source>
</evidence>
<feature type="chain" id="PRO_5015148075" description="Carboxypeptidase regulatory-like domain-containing protein" evidence="1">
    <location>
        <begin position="20"/>
        <end position="72"/>
    </location>
</feature>
<organism evidence="2 3">
    <name type="scientific">Polaribacter butkevichii</name>
    <dbReference type="NCBI Taxonomy" id="218490"/>
    <lineage>
        <taxon>Bacteria</taxon>
        <taxon>Pseudomonadati</taxon>
        <taxon>Bacteroidota</taxon>
        <taxon>Flavobacteriia</taxon>
        <taxon>Flavobacteriales</taxon>
        <taxon>Flavobacteriaceae</taxon>
    </lineage>
</organism>
<dbReference type="InterPro" id="IPR008969">
    <property type="entry name" value="CarboxyPept-like_regulatory"/>
</dbReference>
<reference evidence="2 3" key="1">
    <citation type="submission" date="2016-12" db="EMBL/GenBank/DDBJ databases">
        <title>Trade-off between light-utilization and light-protection in marine flavobacteria.</title>
        <authorList>
            <person name="Kumagai Y."/>
            <person name="Yoshizawa S."/>
            <person name="Kogure K."/>
            <person name="Iwasaki W."/>
        </authorList>
    </citation>
    <scope>NUCLEOTIDE SEQUENCE [LARGE SCALE GENOMIC DNA]</scope>
    <source>
        <strain evidence="2 3">KCTC 12100</strain>
    </source>
</reference>
<evidence type="ECO:0000313" key="3">
    <source>
        <dbReference type="Proteomes" id="UP000247345"/>
    </source>
</evidence>
<dbReference type="EMBL" id="MSCK01000002">
    <property type="protein sequence ID" value="PQJ68804.1"/>
    <property type="molecule type" value="Genomic_DNA"/>
</dbReference>
<evidence type="ECO:0008006" key="4">
    <source>
        <dbReference type="Google" id="ProtNLM"/>
    </source>
</evidence>
<feature type="signal peptide" evidence="1">
    <location>
        <begin position="1"/>
        <end position="19"/>
    </location>
</feature>
<dbReference type="AlphaFoldDB" id="A0A2P6C7B4"/>
<keyword evidence="1" id="KW-0732">Signal</keyword>